<evidence type="ECO:0000256" key="4">
    <source>
        <dbReference type="ARBA" id="ARBA00022723"/>
    </source>
</evidence>
<dbReference type="InterPro" id="IPR004808">
    <property type="entry name" value="AP_endonuc_1"/>
</dbReference>
<dbReference type="GO" id="GO:0005634">
    <property type="term" value="C:nucleus"/>
    <property type="evidence" value="ECO:0007669"/>
    <property type="project" value="TreeGrafter"/>
</dbReference>
<dbReference type="PANTHER" id="PTHR22748:SF4">
    <property type="entry name" value="DNA-(APURINIC OR APYRIMIDINIC SITE) ENDONUCLEASE 2"/>
    <property type="match status" value="1"/>
</dbReference>
<organism evidence="16 17">
    <name type="scientific">[Torrubiella] hemipterigena</name>
    <dbReference type="NCBI Taxonomy" id="1531966"/>
    <lineage>
        <taxon>Eukaryota</taxon>
        <taxon>Fungi</taxon>
        <taxon>Dikarya</taxon>
        <taxon>Ascomycota</taxon>
        <taxon>Pezizomycotina</taxon>
        <taxon>Sordariomycetes</taxon>
        <taxon>Hypocreomycetidae</taxon>
        <taxon>Hypocreales</taxon>
        <taxon>Clavicipitaceae</taxon>
        <taxon>Clavicipitaceae incertae sedis</taxon>
        <taxon>'Torrubiella' clade</taxon>
    </lineage>
</organism>
<dbReference type="STRING" id="1531966.A0A0A1TKP0"/>
<dbReference type="InterPro" id="IPR036691">
    <property type="entry name" value="Endo/exonu/phosph_ase_sf"/>
</dbReference>
<feature type="compositionally biased region" description="Low complexity" evidence="14">
    <location>
        <begin position="392"/>
        <end position="402"/>
    </location>
</feature>
<dbReference type="GO" id="GO:0006284">
    <property type="term" value="P:base-excision repair"/>
    <property type="evidence" value="ECO:0007669"/>
    <property type="project" value="TreeGrafter"/>
</dbReference>
<feature type="binding site" evidence="11">
    <location>
        <position position="313"/>
    </location>
    <ligand>
        <name>Mg(2+)</name>
        <dbReference type="ChEBI" id="CHEBI:18420"/>
        <label>1</label>
    </ligand>
</feature>
<dbReference type="OrthoDB" id="391817at2759"/>
<dbReference type="GO" id="GO:0008311">
    <property type="term" value="F:double-stranded DNA 3'-5' DNA exonuclease activity"/>
    <property type="evidence" value="ECO:0007669"/>
    <property type="project" value="TreeGrafter"/>
</dbReference>
<dbReference type="AlphaFoldDB" id="A0A0A1TKP0"/>
<dbReference type="InterPro" id="IPR005135">
    <property type="entry name" value="Endo/exonuclease/phosphatase"/>
</dbReference>
<dbReference type="GO" id="GO:0003677">
    <property type="term" value="F:DNA binding"/>
    <property type="evidence" value="ECO:0007669"/>
    <property type="project" value="InterPro"/>
</dbReference>
<evidence type="ECO:0000256" key="14">
    <source>
        <dbReference type="SAM" id="MobiDB-lite"/>
    </source>
</evidence>
<dbReference type="Proteomes" id="UP000039046">
    <property type="component" value="Unassembled WGS sequence"/>
</dbReference>
<evidence type="ECO:0000256" key="10">
    <source>
        <dbReference type="PIRSR" id="PIRSR604808-1"/>
    </source>
</evidence>
<feature type="site" description="Transition state stabilizer" evidence="12">
    <location>
        <position position="197"/>
    </location>
</feature>
<keyword evidence="6" id="KW-0378">Hydrolase</keyword>
<reference evidence="16 17" key="1">
    <citation type="journal article" date="2015" name="Genome Announc.">
        <title>Draft Genome Sequence and Gene Annotation of the Entomopathogenic Fungus Verticillium hemipterigenum.</title>
        <authorList>
            <person name="Horn F."/>
            <person name="Habel A."/>
            <person name="Scharf D.H."/>
            <person name="Dworschak J."/>
            <person name="Brakhage A.A."/>
            <person name="Guthke R."/>
            <person name="Hertweck C."/>
            <person name="Linde J."/>
        </authorList>
    </citation>
    <scope>NUCLEOTIDE SEQUENCE [LARGE SCALE GENOMIC DNA]</scope>
</reference>
<comment type="cofactor">
    <cofactor evidence="11">
        <name>Mg(2+)</name>
        <dbReference type="ChEBI" id="CHEBI:18420"/>
    </cofactor>
    <cofactor evidence="11">
        <name>Mn(2+)</name>
        <dbReference type="ChEBI" id="CHEBI:29035"/>
    </cofactor>
    <text evidence="11">Probably binds two magnesium or manganese ions per subunit.</text>
</comment>
<dbReference type="InterPro" id="IPR020848">
    <property type="entry name" value="AP_endonuclease_F1_CS"/>
</dbReference>
<dbReference type="Gene3D" id="3.60.10.10">
    <property type="entry name" value="Endonuclease/exonuclease/phosphatase"/>
    <property type="match status" value="1"/>
</dbReference>
<feature type="active site" description="Proton donor/acceptor" evidence="10">
    <location>
        <position position="195"/>
    </location>
</feature>
<dbReference type="GO" id="GO:0008081">
    <property type="term" value="F:phosphoric diester hydrolase activity"/>
    <property type="evidence" value="ECO:0007669"/>
    <property type="project" value="TreeGrafter"/>
</dbReference>
<evidence type="ECO:0000313" key="17">
    <source>
        <dbReference type="Proteomes" id="UP000039046"/>
    </source>
</evidence>
<dbReference type="InterPro" id="IPR010666">
    <property type="entry name" value="Znf_GRF"/>
</dbReference>
<accession>A0A0A1TKP0</accession>
<keyword evidence="4 11" id="KW-0479">Metal-binding</keyword>
<comment type="similarity">
    <text evidence="2">Belongs to the DNA repair enzymes AP/ExoA family.</text>
</comment>
<feature type="site" description="Important for catalytic activity" evidence="12">
    <location>
        <position position="287"/>
    </location>
</feature>
<dbReference type="EMBL" id="CDHN01000003">
    <property type="protein sequence ID" value="CEJ91385.1"/>
    <property type="molecule type" value="Genomic_DNA"/>
</dbReference>
<keyword evidence="5 13" id="KW-0863">Zinc-finger</keyword>
<feature type="compositionally biased region" description="Polar residues" evidence="14">
    <location>
        <begin position="509"/>
        <end position="527"/>
    </location>
</feature>
<evidence type="ECO:0000256" key="1">
    <source>
        <dbReference type="ARBA" id="ARBA00001936"/>
    </source>
</evidence>
<evidence type="ECO:0000256" key="11">
    <source>
        <dbReference type="PIRSR" id="PIRSR604808-2"/>
    </source>
</evidence>
<keyword evidence="7" id="KW-0862">Zinc</keyword>
<dbReference type="GO" id="GO:0008270">
    <property type="term" value="F:zinc ion binding"/>
    <property type="evidence" value="ECO:0007669"/>
    <property type="project" value="UniProtKB-KW"/>
</dbReference>
<comment type="cofactor">
    <cofactor evidence="1">
        <name>Mn(2+)</name>
        <dbReference type="ChEBI" id="CHEBI:29035"/>
    </cofactor>
</comment>
<sequence length="615" mass="68812">MVFRITTWNVNGIRNPFSYQPWTENRTYQAMFDILEADIVVIQEAKIQRKDLQDDMVMLPGWDVYFSLPKHKKGYSGVAIYTRSSVCAPIRAEEGITGILCPPKSKVSYRDLPEEQRIGGYPRPGQLSAIIDEETLDSEGRCVILEFPAFVLIGVYSPANRDESRDDFRISFFEALDVRVRNLIAEGKQVILTGDLNVVGAAIDTSNLEETLRKNDMTFEDWANTPARRIFNQMIFRGSFTGPRDEGRETAVLWDICRFYHPDRQKMNTCWDTLRNTRPANLGSRIDYVLCSDGLKPWISHSNIQEGLMGSDHCPVYANFDDIIVKDGVSIPIQQVLNPATLFANGQRIREWSTKDALPLSAKLMPEFDGRRSIKDMFSRKPSTLSKPDTPPQSTTPVPQVDIPRAAILSDSQSGISDTKTPTALSDEQISGIKRGGSGNFAALATKRQKPIPETTGQMKTKVKPGQRTLQGFFKPKPSTNGHSPAKPQQSSEVSRPESSATIEARAVTVNTTPPISQAKRQSSFDTAETVFDPIENKESWSKLLGKRIVPKCEHNEPCISLLTKKPGVNCGRSFYICPRPLGPSGEKERGTEWRCGTFIWSSDWNTSQKDSMSS</sequence>
<protein>
    <recommendedName>
        <fullName evidence="3">DNA-(apurinic or apyrimidinic site) endonuclease 2</fullName>
    </recommendedName>
</protein>
<evidence type="ECO:0000313" key="16">
    <source>
        <dbReference type="EMBL" id="CEJ91385.1"/>
    </source>
</evidence>
<dbReference type="GO" id="GO:0003906">
    <property type="term" value="F:DNA-(apurinic or apyrimidinic site) endonuclease activity"/>
    <property type="evidence" value="ECO:0007669"/>
    <property type="project" value="TreeGrafter"/>
</dbReference>
<feature type="binding site" evidence="11">
    <location>
        <position position="312"/>
    </location>
    <ligand>
        <name>Mg(2+)</name>
        <dbReference type="ChEBI" id="CHEBI:18420"/>
        <label>1</label>
    </ligand>
</feature>
<dbReference type="FunFam" id="3.60.10.10:FF:000079">
    <property type="entry name" value="DNA-(apurinic or apyrimidinic site) lyase"/>
    <property type="match status" value="1"/>
</dbReference>
<feature type="region of interest" description="Disordered" evidence="14">
    <location>
        <begin position="379"/>
        <end position="527"/>
    </location>
</feature>
<evidence type="ECO:0000256" key="13">
    <source>
        <dbReference type="PROSITE-ProRule" id="PRU01343"/>
    </source>
</evidence>
<keyword evidence="16" id="KW-0456">Lyase</keyword>
<feature type="compositionally biased region" description="Polar residues" evidence="14">
    <location>
        <begin position="478"/>
        <end position="502"/>
    </location>
</feature>
<evidence type="ECO:0000256" key="3">
    <source>
        <dbReference type="ARBA" id="ARBA00013541"/>
    </source>
</evidence>
<feature type="binding site" evidence="11">
    <location>
        <position position="197"/>
    </location>
    <ligand>
        <name>Mg(2+)</name>
        <dbReference type="ChEBI" id="CHEBI:18420"/>
        <label>1</label>
    </ligand>
</feature>
<gene>
    <name evidence="16" type="ORF">VHEMI07102</name>
</gene>
<evidence type="ECO:0000256" key="5">
    <source>
        <dbReference type="ARBA" id="ARBA00022771"/>
    </source>
</evidence>
<evidence type="ECO:0000256" key="9">
    <source>
        <dbReference type="ARBA" id="ARBA00023242"/>
    </source>
</evidence>
<feature type="active site" description="Proton acceptor" evidence="10">
    <location>
        <position position="313"/>
    </location>
</feature>
<evidence type="ECO:0000256" key="8">
    <source>
        <dbReference type="ARBA" id="ARBA00022842"/>
    </source>
</evidence>
<feature type="active site" evidence="10">
    <location>
        <position position="156"/>
    </location>
</feature>
<feature type="domain" description="GRF-type" evidence="15">
    <location>
        <begin position="553"/>
        <end position="605"/>
    </location>
</feature>
<keyword evidence="11" id="KW-0464">Manganese</keyword>
<dbReference type="GO" id="GO:0016829">
    <property type="term" value="F:lyase activity"/>
    <property type="evidence" value="ECO:0007669"/>
    <property type="project" value="UniProtKB-KW"/>
</dbReference>
<name>A0A0A1TKP0_9HYPO</name>
<dbReference type="PROSITE" id="PS00726">
    <property type="entry name" value="AP_NUCLEASE_F1_1"/>
    <property type="match status" value="1"/>
</dbReference>
<proteinExistence type="inferred from homology"/>
<keyword evidence="9" id="KW-0539">Nucleus</keyword>
<dbReference type="PROSITE" id="PS51435">
    <property type="entry name" value="AP_NUCLEASE_F1_4"/>
    <property type="match status" value="1"/>
</dbReference>
<evidence type="ECO:0000256" key="12">
    <source>
        <dbReference type="PIRSR" id="PIRSR604808-3"/>
    </source>
</evidence>
<feature type="site" description="Interaction with DNA substrate" evidence="12">
    <location>
        <position position="313"/>
    </location>
</feature>
<evidence type="ECO:0000256" key="2">
    <source>
        <dbReference type="ARBA" id="ARBA00007092"/>
    </source>
</evidence>
<evidence type="ECO:0000259" key="15">
    <source>
        <dbReference type="PROSITE" id="PS51999"/>
    </source>
</evidence>
<dbReference type="PANTHER" id="PTHR22748">
    <property type="entry name" value="AP ENDONUCLEASE"/>
    <property type="match status" value="1"/>
</dbReference>
<dbReference type="PROSITE" id="PS51999">
    <property type="entry name" value="ZF_GRF"/>
    <property type="match status" value="1"/>
</dbReference>
<keyword evidence="8 11" id="KW-0460">Magnesium</keyword>
<dbReference type="CDD" id="cd09088">
    <property type="entry name" value="Ape2-like_AP-endo"/>
    <property type="match status" value="1"/>
</dbReference>
<dbReference type="SUPFAM" id="SSF56219">
    <property type="entry name" value="DNase I-like"/>
    <property type="match status" value="1"/>
</dbReference>
<dbReference type="Pfam" id="PF03372">
    <property type="entry name" value="Exo_endo_phos"/>
    <property type="match status" value="1"/>
</dbReference>
<evidence type="ECO:0000256" key="6">
    <source>
        <dbReference type="ARBA" id="ARBA00022801"/>
    </source>
</evidence>
<feature type="binding site" evidence="11">
    <location>
        <position position="44"/>
    </location>
    <ligand>
        <name>Mg(2+)</name>
        <dbReference type="ChEBI" id="CHEBI:18420"/>
        <label>1</label>
    </ligand>
</feature>
<feature type="binding site" evidence="11">
    <location>
        <position position="195"/>
    </location>
    <ligand>
        <name>Mg(2+)</name>
        <dbReference type="ChEBI" id="CHEBI:18420"/>
        <label>1</label>
    </ligand>
</feature>
<dbReference type="PROSITE" id="PS00728">
    <property type="entry name" value="AP_NUCLEASE_F1_3"/>
    <property type="match status" value="1"/>
</dbReference>
<feature type="binding site" evidence="11">
    <location>
        <position position="9"/>
    </location>
    <ligand>
        <name>Mg(2+)</name>
        <dbReference type="ChEBI" id="CHEBI:18420"/>
        <label>1</label>
    </ligand>
</feature>
<keyword evidence="17" id="KW-1185">Reference proteome</keyword>
<feature type="compositionally biased region" description="Polar residues" evidence="14">
    <location>
        <begin position="410"/>
        <end position="429"/>
    </location>
</feature>
<evidence type="ECO:0000256" key="7">
    <source>
        <dbReference type="ARBA" id="ARBA00022833"/>
    </source>
</evidence>
<dbReference type="HOGENOM" id="CLU_010374_2_0_1"/>
<dbReference type="InterPro" id="IPR020847">
    <property type="entry name" value="AP_endonuclease_F1_BS"/>
</dbReference>